<evidence type="ECO:0000313" key="3">
    <source>
        <dbReference type="EMBL" id="KAL0476832.1"/>
    </source>
</evidence>
<gene>
    <name evidence="3" type="ORF">AKO1_005636</name>
</gene>
<comment type="caution">
    <text evidence="3">The sequence shown here is derived from an EMBL/GenBank/DDBJ whole genome shotgun (WGS) entry which is preliminary data.</text>
</comment>
<dbReference type="Pfam" id="PF02655">
    <property type="entry name" value="ATP-grasp_3"/>
    <property type="match status" value="1"/>
</dbReference>
<dbReference type="PROSITE" id="PS50975">
    <property type="entry name" value="ATP_GRASP"/>
    <property type="match status" value="1"/>
</dbReference>
<dbReference type="PANTHER" id="PTHR37018">
    <property type="entry name" value="CULTURE SPECIFIC PROTEIN, PUTATIVE (AFU_ORTHOLOGUE AFUA_2G00130)-RELATED"/>
    <property type="match status" value="1"/>
</dbReference>
<sequence length="400" mass="45208">MISLDHSLTSLYNEDSEKKLAIIPYYPTSNTSCRFPIHAPPLPEYVLHHLEGMRTAFIAGPAIAVRTKLSPDPELINYWKSHLKSCPKFTVVPEGCPAPHEEGLKHIVLFPHPDLSDDQYLVDPHVHYQLLSKEAILESKVKQPYSYIINTSYESIKTIKIPFVIKSTHGLSGDGTWLIHNEKDRDNLITIIQERRYERMIVSDLVDDIVSNFCLQFYVSKQEGRDKYLGTTRQVVDVCGGWEGSNINFKEQEELKKKLSPVTKHLSNYLRSKGYFGVVGVDVLETKKGELLVIDLNPRVNGSTSLCLMSNHMSRIGRNAMSYIGEVKFVGMQPHDVMSCLKPHLDDYRIVILGLANLEDESATSCYLALSAEDAAGLNDTEEFVKRASRCRILPKQSDI</sequence>
<dbReference type="InterPro" id="IPR011761">
    <property type="entry name" value="ATP-grasp"/>
</dbReference>
<evidence type="ECO:0000259" key="2">
    <source>
        <dbReference type="PROSITE" id="PS50975"/>
    </source>
</evidence>
<accession>A0AAW2YHY3</accession>
<dbReference type="InterPro" id="IPR053269">
    <property type="entry name" value="Asp-Met_ligase"/>
</dbReference>
<evidence type="ECO:0000256" key="1">
    <source>
        <dbReference type="PROSITE-ProRule" id="PRU00409"/>
    </source>
</evidence>
<proteinExistence type="predicted"/>
<dbReference type="AlphaFoldDB" id="A0AAW2YHY3"/>
<name>A0AAW2YHY3_9EUKA</name>
<dbReference type="GO" id="GO:0005524">
    <property type="term" value="F:ATP binding"/>
    <property type="evidence" value="ECO:0007669"/>
    <property type="project" value="UniProtKB-UniRule"/>
</dbReference>
<keyword evidence="1" id="KW-0547">Nucleotide-binding</keyword>
<dbReference type="PANTHER" id="PTHR37018:SF1">
    <property type="entry name" value="CULTURE SPECIFIC PROTEIN, PUTATIVE (AFU_ORTHOLOGUE AFUA_2G00130)-RELATED"/>
    <property type="match status" value="1"/>
</dbReference>
<dbReference type="EMBL" id="JAOPGA020000108">
    <property type="protein sequence ID" value="KAL0476832.1"/>
    <property type="molecule type" value="Genomic_DNA"/>
</dbReference>
<dbReference type="GO" id="GO:0046872">
    <property type="term" value="F:metal ion binding"/>
    <property type="evidence" value="ECO:0007669"/>
    <property type="project" value="InterPro"/>
</dbReference>
<dbReference type="Gene3D" id="3.30.470.20">
    <property type="entry name" value="ATP-grasp fold, B domain"/>
    <property type="match status" value="1"/>
</dbReference>
<dbReference type="SUPFAM" id="SSF56059">
    <property type="entry name" value="Glutathione synthetase ATP-binding domain-like"/>
    <property type="match status" value="1"/>
</dbReference>
<reference evidence="3 4" key="1">
    <citation type="submission" date="2024-03" db="EMBL/GenBank/DDBJ databases">
        <title>The Acrasis kona genome and developmental transcriptomes reveal deep origins of eukaryotic multicellular pathways.</title>
        <authorList>
            <person name="Sheikh S."/>
            <person name="Fu C.-J."/>
            <person name="Brown M.W."/>
            <person name="Baldauf S.L."/>
        </authorList>
    </citation>
    <scope>NUCLEOTIDE SEQUENCE [LARGE SCALE GENOMIC DNA]</scope>
    <source>
        <strain evidence="3 4">ATCC MYA-3509</strain>
    </source>
</reference>
<dbReference type="InterPro" id="IPR003806">
    <property type="entry name" value="ATP-grasp_PylC-type"/>
</dbReference>
<evidence type="ECO:0000313" key="4">
    <source>
        <dbReference type="Proteomes" id="UP001431209"/>
    </source>
</evidence>
<protein>
    <submittedName>
        <fullName evidence="3">BtrJ</fullName>
    </submittedName>
</protein>
<organism evidence="3 4">
    <name type="scientific">Acrasis kona</name>
    <dbReference type="NCBI Taxonomy" id="1008807"/>
    <lineage>
        <taxon>Eukaryota</taxon>
        <taxon>Discoba</taxon>
        <taxon>Heterolobosea</taxon>
        <taxon>Tetramitia</taxon>
        <taxon>Eutetramitia</taxon>
        <taxon>Acrasidae</taxon>
        <taxon>Acrasis</taxon>
    </lineage>
</organism>
<dbReference type="Proteomes" id="UP001431209">
    <property type="component" value="Unassembled WGS sequence"/>
</dbReference>
<keyword evidence="4" id="KW-1185">Reference proteome</keyword>
<feature type="domain" description="ATP-grasp" evidence="2">
    <location>
        <begin position="133"/>
        <end position="329"/>
    </location>
</feature>
<keyword evidence="1" id="KW-0067">ATP-binding</keyword>